<dbReference type="GO" id="GO:0005886">
    <property type="term" value="C:plasma membrane"/>
    <property type="evidence" value="ECO:0007669"/>
    <property type="project" value="TreeGrafter"/>
</dbReference>
<evidence type="ECO:0000256" key="1">
    <source>
        <dbReference type="SAM" id="Phobius"/>
    </source>
</evidence>
<feature type="transmembrane region" description="Helical" evidence="1">
    <location>
        <begin position="30"/>
        <end position="53"/>
    </location>
</feature>
<dbReference type="EMBL" id="PEDM01000033">
    <property type="protein sequence ID" value="PIC04035.1"/>
    <property type="molecule type" value="Genomic_DNA"/>
</dbReference>
<proteinExistence type="predicted"/>
<keyword evidence="1" id="KW-1133">Transmembrane helix</keyword>
<dbReference type="PANTHER" id="PTHR30354:SF23">
    <property type="entry name" value="GNTP FAMILY PERMEASE"/>
    <property type="match status" value="1"/>
</dbReference>
<gene>
    <name evidence="2" type="ORF">CS060_11850</name>
</gene>
<dbReference type="InterPro" id="IPR003474">
    <property type="entry name" value="Glcn_transporter"/>
</dbReference>
<feature type="transmembrane region" description="Helical" evidence="1">
    <location>
        <begin position="65"/>
        <end position="87"/>
    </location>
</feature>
<protein>
    <submittedName>
        <fullName evidence="2">Gluconate:proton symporter</fullName>
    </submittedName>
</protein>
<feature type="transmembrane region" description="Helical" evidence="1">
    <location>
        <begin position="177"/>
        <end position="196"/>
    </location>
</feature>
<feature type="transmembrane region" description="Helical" evidence="1">
    <location>
        <begin position="7"/>
        <end position="24"/>
    </location>
</feature>
<dbReference type="Pfam" id="PF02447">
    <property type="entry name" value="GntP_permease"/>
    <property type="match status" value="1"/>
</dbReference>
<feature type="transmembrane region" description="Helical" evidence="1">
    <location>
        <begin position="394"/>
        <end position="416"/>
    </location>
</feature>
<feature type="transmembrane region" description="Helical" evidence="1">
    <location>
        <begin position="281"/>
        <end position="303"/>
    </location>
</feature>
<name>A0A2G5RMR3_9BACL</name>
<dbReference type="Proteomes" id="UP000230559">
    <property type="component" value="Unassembled WGS sequence"/>
</dbReference>
<feature type="transmembrane region" description="Helical" evidence="1">
    <location>
        <begin position="315"/>
        <end position="339"/>
    </location>
</feature>
<dbReference type="AlphaFoldDB" id="A0A2G5RMR3"/>
<accession>A0A2G5RMR3</accession>
<comment type="caution">
    <text evidence="2">The sequence shown here is derived from an EMBL/GenBank/DDBJ whole genome shotgun (WGS) entry which is preliminary data.</text>
</comment>
<evidence type="ECO:0000313" key="3">
    <source>
        <dbReference type="Proteomes" id="UP000230559"/>
    </source>
</evidence>
<keyword evidence="1" id="KW-0812">Transmembrane</keyword>
<organism evidence="2 3">
    <name type="scientific">Anoxybacillus flavithermus</name>
    <dbReference type="NCBI Taxonomy" id="33934"/>
    <lineage>
        <taxon>Bacteria</taxon>
        <taxon>Bacillati</taxon>
        <taxon>Bacillota</taxon>
        <taxon>Bacilli</taxon>
        <taxon>Bacillales</taxon>
        <taxon>Anoxybacillaceae</taxon>
        <taxon>Anoxybacillus</taxon>
    </lineage>
</organism>
<evidence type="ECO:0000313" key="2">
    <source>
        <dbReference type="EMBL" id="PIC04035.1"/>
    </source>
</evidence>
<feature type="transmembrane region" description="Helical" evidence="1">
    <location>
        <begin position="138"/>
        <end position="157"/>
    </location>
</feature>
<feature type="transmembrane region" description="Helical" evidence="1">
    <location>
        <begin position="245"/>
        <end position="261"/>
    </location>
</feature>
<sequence length="417" mass="43478">MEGTKLNTFGAITAFLLAVVFILRNVPVGYGMMCGAFIGALLGGASIDEAVWLMMNGAKEMTPSILRVLAAGVLAGVLIQSGAAMAIAEKLMQACGEKYALFSLCVAAMMLTACGVFVDVAIMTIAPVALAMAHRLDVSRFAILLALIGGGKAGNIISPNPNTIAAAEAFHVPLSSLMMAGIAPAVIGLFVTYQLAKRWRGDDKHMPKIETVERETPPWQKAIVAPGVAMILLLSRPLFGVSMDPLIALPTGAVIGVIVMNKTRELNMFLRVGMEKMSGVVFMLLGTGTLAGVIANSALHQTVMHMLESLGFPPYVMASLAGALLSGITASTTAGTAVASHVFGKALVEAGVPSLAGAAMVHAGATVLDHLPHGSFFHITAASVHMSTKERLTLLPYETLIGIAIATTCTVIFYLFL</sequence>
<reference evidence="2 3" key="1">
    <citation type="submission" date="2017-10" db="EMBL/GenBank/DDBJ databases">
        <title>Draft genome sequence of Anoxybacillus flavithermus KU2-6-11 from caldera Uzon (Russia:Kamchtka).</title>
        <authorList>
            <person name="Korzhuk A.V."/>
            <person name="Rozanov A.S."/>
            <person name="Bryanskaya A.V."/>
            <person name="Peltek S.E."/>
        </authorList>
    </citation>
    <scope>NUCLEOTIDE SEQUENCE [LARGE SCALE GENOMIC DNA]</scope>
    <source>
        <strain evidence="2 3">KU2-6_11</strain>
    </source>
</reference>
<dbReference type="PANTHER" id="PTHR30354">
    <property type="entry name" value="GNT FAMILY GLUCONATE TRANSPORTER"/>
    <property type="match status" value="1"/>
</dbReference>
<dbReference type="GO" id="GO:0015128">
    <property type="term" value="F:gluconate transmembrane transporter activity"/>
    <property type="evidence" value="ECO:0007669"/>
    <property type="project" value="InterPro"/>
</dbReference>
<keyword evidence="1" id="KW-0472">Membrane</keyword>
<feature type="transmembrane region" description="Helical" evidence="1">
    <location>
        <begin position="99"/>
        <end position="126"/>
    </location>
</feature>